<feature type="compositionally biased region" description="Polar residues" evidence="1">
    <location>
        <begin position="21"/>
        <end position="35"/>
    </location>
</feature>
<organism evidence="2 3">
    <name type="scientific">Tupaia chinensis</name>
    <name type="common">Chinese tree shrew</name>
    <name type="synonym">Tupaia belangeri chinensis</name>
    <dbReference type="NCBI Taxonomy" id="246437"/>
    <lineage>
        <taxon>Eukaryota</taxon>
        <taxon>Metazoa</taxon>
        <taxon>Chordata</taxon>
        <taxon>Craniata</taxon>
        <taxon>Vertebrata</taxon>
        <taxon>Euteleostomi</taxon>
        <taxon>Mammalia</taxon>
        <taxon>Eutheria</taxon>
        <taxon>Euarchontoglires</taxon>
        <taxon>Scandentia</taxon>
        <taxon>Tupaiidae</taxon>
        <taxon>Tupaia</taxon>
    </lineage>
</organism>
<gene>
    <name evidence="2" type="ORF">TREES_T100021769</name>
</gene>
<evidence type="ECO:0000313" key="3">
    <source>
        <dbReference type="Proteomes" id="UP000011518"/>
    </source>
</evidence>
<feature type="compositionally biased region" description="Basic residues" evidence="1">
    <location>
        <begin position="99"/>
        <end position="119"/>
    </location>
</feature>
<name>L9JK91_TUPCH</name>
<feature type="region of interest" description="Disordered" evidence="1">
    <location>
        <begin position="1"/>
        <end position="159"/>
    </location>
</feature>
<accession>L9JK91</accession>
<dbReference type="EMBL" id="KB320975">
    <property type="protein sequence ID" value="ELW50931.1"/>
    <property type="molecule type" value="Genomic_DNA"/>
</dbReference>
<proteinExistence type="predicted"/>
<feature type="compositionally biased region" description="Polar residues" evidence="1">
    <location>
        <begin position="59"/>
        <end position="76"/>
    </location>
</feature>
<dbReference type="Proteomes" id="UP000011518">
    <property type="component" value="Unassembled WGS sequence"/>
</dbReference>
<feature type="compositionally biased region" description="Low complexity" evidence="1">
    <location>
        <begin position="120"/>
        <end position="130"/>
    </location>
</feature>
<evidence type="ECO:0000256" key="1">
    <source>
        <dbReference type="SAM" id="MobiDB-lite"/>
    </source>
</evidence>
<evidence type="ECO:0000313" key="2">
    <source>
        <dbReference type="EMBL" id="ELW50931.1"/>
    </source>
</evidence>
<reference evidence="3" key="1">
    <citation type="submission" date="2012-07" db="EMBL/GenBank/DDBJ databases">
        <title>Genome of the Chinese tree shrew, a rising model animal genetically related to primates.</title>
        <authorList>
            <person name="Zhang G."/>
            <person name="Fan Y."/>
            <person name="Yao Y."/>
            <person name="Huang Z."/>
        </authorList>
    </citation>
    <scope>NUCLEOTIDE SEQUENCE [LARGE SCALE GENOMIC DNA]</scope>
</reference>
<dbReference type="InParanoid" id="L9JK91"/>
<keyword evidence="3" id="KW-1185">Reference proteome</keyword>
<sequence length="159" mass="16507">MHSGHGAVASHVEARAAHVNPSATSSVGSDRSTGSIRLGSAALGPQLLEEEHKCRLQGPPTSVLKTQMTVSRQSSALGPRPCTRGAVPLRRASAGGRAGSRRLRSPGRGVNARRPRRASKSAASASLSHSGRGHQAEVAVPARPYAFLPAGERKSAKRN</sequence>
<protein>
    <submittedName>
        <fullName evidence="2">Uncharacterized protein</fullName>
    </submittedName>
</protein>
<reference evidence="3" key="2">
    <citation type="journal article" date="2013" name="Nat. Commun.">
        <title>Genome of the Chinese tree shrew.</title>
        <authorList>
            <person name="Fan Y."/>
            <person name="Huang Z.Y."/>
            <person name="Cao C.C."/>
            <person name="Chen C.S."/>
            <person name="Chen Y.X."/>
            <person name="Fan D.D."/>
            <person name="He J."/>
            <person name="Hou H.L."/>
            <person name="Hu L."/>
            <person name="Hu X.T."/>
            <person name="Jiang X.T."/>
            <person name="Lai R."/>
            <person name="Lang Y.S."/>
            <person name="Liang B."/>
            <person name="Liao S.G."/>
            <person name="Mu D."/>
            <person name="Ma Y.Y."/>
            <person name="Niu Y.Y."/>
            <person name="Sun X.Q."/>
            <person name="Xia J.Q."/>
            <person name="Xiao J."/>
            <person name="Xiong Z.Q."/>
            <person name="Xu L."/>
            <person name="Yang L."/>
            <person name="Zhang Y."/>
            <person name="Zhao W."/>
            <person name="Zhao X.D."/>
            <person name="Zheng Y.T."/>
            <person name="Zhou J.M."/>
            <person name="Zhu Y.B."/>
            <person name="Zhang G.J."/>
            <person name="Wang J."/>
            <person name="Yao Y.G."/>
        </authorList>
    </citation>
    <scope>NUCLEOTIDE SEQUENCE [LARGE SCALE GENOMIC DNA]</scope>
</reference>
<dbReference type="AlphaFoldDB" id="L9JK91"/>